<feature type="compositionally biased region" description="Polar residues" evidence="1">
    <location>
        <begin position="354"/>
        <end position="363"/>
    </location>
</feature>
<accession>A0AAD2H838</accession>
<dbReference type="EMBL" id="CAVNYO010000169">
    <property type="protein sequence ID" value="CAK5270832.1"/>
    <property type="molecule type" value="Genomic_DNA"/>
</dbReference>
<feature type="compositionally biased region" description="Basic and acidic residues" evidence="1">
    <location>
        <begin position="514"/>
        <end position="529"/>
    </location>
</feature>
<dbReference type="Proteomes" id="UP001295794">
    <property type="component" value="Unassembled WGS sequence"/>
</dbReference>
<evidence type="ECO:0000256" key="1">
    <source>
        <dbReference type="SAM" id="MobiDB-lite"/>
    </source>
</evidence>
<proteinExistence type="predicted"/>
<feature type="region of interest" description="Disordered" evidence="1">
    <location>
        <begin position="138"/>
        <end position="177"/>
    </location>
</feature>
<sequence length="538" mass="54657">MDRVGVGGLLGGAQCTHTSLIMKLQSLLIHFGPASLPVLLGSIPAHAEPIPPSASRDFTLAIVSTPSASIVPDTVKESLAVSKAIDLIVTSLPASAHSSTLTSDVHSASASALLSSTLSLATAGAASIHSTTRARSASQAASSISAGSPSSPISKSQATSTSPPTPSSVDLKSSPAAPENLASRTVSMISLTAAATAGVFIPSSSAPSTPLTSPSVPVLAYAPVNVGTDYGITSLVSAPMPSTTSPAPGSPGQSGLSASTKRMILIVGIFSAAMLTLFIVFMSTCLRRRRREKQRRKWEQASVEWGRSTPKQAAPRQYTPPSSWASDTAPRAVAPVHRPSSPQKYPRPPAQYSGLRSPSSATPLISPPPQAVTRLRSPLANGHVLVAEPGSPSPVTPAFSLPPLSPAPLSPLPQTPNSPSGSSAASCGLVPPTPSLGYGWTRPSLVGIHPFSQSSSSAAAEASSSSSAARTERAGSGAGAGANLGPSMNEKSAAALFQLTRGDAPQALHSAPAYREKDGEMQPRARADSESAPPLYEP</sequence>
<feature type="compositionally biased region" description="Pro residues" evidence="1">
    <location>
        <begin position="403"/>
        <end position="416"/>
    </location>
</feature>
<feature type="region of interest" description="Disordered" evidence="1">
    <location>
        <begin position="290"/>
        <end position="428"/>
    </location>
</feature>
<comment type="caution">
    <text evidence="3">The sequence shown here is derived from an EMBL/GenBank/DDBJ whole genome shotgun (WGS) entry which is preliminary data.</text>
</comment>
<evidence type="ECO:0000256" key="2">
    <source>
        <dbReference type="SAM" id="Phobius"/>
    </source>
</evidence>
<reference evidence="3" key="1">
    <citation type="submission" date="2023-11" db="EMBL/GenBank/DDBJ databases">
        <authorList>
            <person name="De Vega J J."/>
            <person name="De Vega J J."/>
        </authorList>
    </citation>
    <scope>NUCLEOTIDE SEQUENCE</scope>
</reference>
<feature type="transmembrane region" description="Helical" evidence="2">
    <location>
        <begin position="263"/>
        <end position="286"/>
    </location>
</feature>
<evidence type="ECO:0000313" key="3">
    <source>
        <dbReference type="EMBL" id="CAK5270832.1"/>
    </source>
</evidence>
<keyword evidence="2" id="KW-0812">Transmembrane</keyword>
<name>A0AAD2H838_9AGAR</name>
<dbReference type="EMBL" id="CAVNYO010000174">
    <property type="protein sequence ID" value="CAK5271699.1"/>
    <property type="molecule type" value="Genomic_DNA"/>
</dbReference>
<gene>
    <name evidence="3" type="ORF">MYCIT1_LOCUS15570</name>
    <name evidence="4" type="ORF">MYCIT1_LOCUS16941</name>
</gene>
<feature type="region of interest" description="Disordered" evidence="1">
    <location>
        <begin position="462"/>
        <end position="538"/>
    </location>
</feature>
<protein>
    <submittedName>
        <fullName evidence="3">Uncharacterized protein</fullName>
    </submittedName>
</protein>
<evidence type="ECO:0000313" key="5">
    <source>
        <dbReference type="Proteomes" id="UP001295794"/>
    </source>
</evidence>
<evidence type="ECO:0000313" key="4">
    <source>
        <dbReference type="EMBL" id="CAK5271699.1"/>
    </source>
</evidence>
<keyword evidence="5" id="KW-1185">Reference proteome</keyword>
<feature type="compositionally biased region" description="Low complexity" evidence="1">
    <location>
        <begin position="138"/>
        <end position="162"/>
    </location>
</feature>
<dbReference type="AlphaFoldDB" id="A0AAD2H838"/>
<keyword evidence="2" id="KW-1133">Transmembrane helix</keyword>
<organism evidence="3 5">
    <name type="scientific">Mycena citricolor</name>
    <dbReference type="NCBI Taxonomy" id="2018698"/>
    <lineage>
        <taxon>Eukaryota</taxon>
        <taxon>Fungi</taxon>
        <taxon>Dikarya</taxon>
        <taxon>Basidiomycota</taxon>
        <taxon>Agaricomycotina</taxon>
        <taxon>Agaricomycetes</taxon>
        <taxon>Agaricomycetidae</taxon>
        <taxon>Agaricales</taxon>
        <taxon>Marasmiineae</taxon>
        <taxon>Mycenaceae</taxon>
        <taxon>Mycena</taxon>
    </lineage>
</organism>
<keyword evidence="2" id="KW-0472">Membrane</keyword>